<feature type="domain" description="Ferritin-like" evidence="1">
    <location>
        <begin position="11"/>
        <end position="192"/>
    </location>
</feature>
<protein>
    <recommendedName>
        <fullName evidence="1">Ferritin-like domain-containing protein</fullName>
    </recommendedName>
</protein>
<dbReference type="RefSeq" id="WP_197715241.1">
    <property type="nucleotide sequence ID" value="NZ_AP019307.1"/>
</dbReference>
<evidence type="ECO:0000313" key="2">
    <source>
        <dbReference type="EMBL" id="BBH16473.1"/>
    </source>
</evidence>
<evidence type="ECO:0000259" key="1">
    <source>
        <dbReference type="Pfam" id="PF13794"/>
    </source>
</evidence>
<dbReference type="InterPro" id="IPR059125">
    <property type="entry name" value="Ferritin_actino"/>
</dbReference>
<organism evidence="2 3">
    <name type="scientific">Nocardioides baekrokdamisoli</name>
    <dbReference type="NCBI Taxonomy" id="1804624"/>
    <lineage>
        <taxon>Bacteria</taxon>
        <taxon>Bacillati</taxon>
        <taxon>Actinomycetota</taxon>
        <taxon>Actinomycetes</taxon>
        <taxon>Propionibacteriales</taxon>
        <taxon>Nocardioidaceae</taxon>
        <taxon>Nocardioides</taxon>
    </lineage>
</organism>
<proteinExistence type="predicted"/>
<accession>A0A3G9IVW0</accession>
<gene>
    <name evidence="2" type="ORF">Back2_07600</name>
</gene>
<sequence length="226" mass="24607">MTASPYDDPIYKAAIIDLLSAIGYGEISAFERMTEDAKMAPTLEDKVALLGVASAQFAKIEPVRQRLVALGVDPFAAMGEFKDGIDEFHDRTAPDDWWESLIKAYVGEGLTEDFYREIAGFLDEETRTLVVSTLEDQGQADFALAAANKGIAADPILAGRLALWGRRLMGEALIATQRVSASRDSLTGILSGESTFAGLDFAGLSAMFERITARHVERMSRLGLEH</sequence>
<dbReference type="Gene3D" id="1.20.1260.10">
    <property type="match status" value="1"/>
</dbReference>
<keyword evidence="3" id="KW-1185">Reference proteome</keyword>
<dbReference type="EMBL" id="AP019307">
    <property type="protein sequence ID" value="BBH16473.1"/>
    <property type="molecule type" value="Genomic_DNA"/>
</dbReference>
<dbReference type="CDD" id="cd00657">
    <property type="entry name" value="Ferritin_like"/>
    <property type="match status" value="1"/>
</dbReference>
<reference evidence="2 3" key="1">
    <citation type="submission" date="2018-11" db="EMBL/GenBank/DDBJ databases">
        <title>Complete genome sequence of Nocardioides baekrokdamisoli strain KCTC 39748.</title>
        <authorList>
            <person name="Kang S.W."/>
            <person name="Lee K.C."/>
            <person name="Kim K.K."/>
            <person name="Kim J.S."/>
            <person name="Kim D.S."/>
            <person name="Ko S.H."/>
            <person name="Yang S.H."/>
            <person name="Shin Y.K."/>
            <person name="Lee J.S."/>
        </authorList>
    </citation>
    <scope>NUCLEOTIDE SEQUENCE [LARGE SCALE GENOMIC DNA]</scope>
    <source>
        <strain evidence="2 3">KCTC 39748</strain>
    </source>
</reference>
<evidence type="ECO:0000313" key="3">
    <source>
        <dbReference type="Proteomes" id="UP000271573"/>
    </source>
</evidence>
<dbReference type="AlphaFoldDB" id="A0A3G9IVW0"/>
<dbReference type="InterPro" id="IPR012347">
    <property type="entry name" value="Ferritin-like"/>
</dbReference>
<dbReference type="Proteomes" id="UP000271573">
    <property type="component" value="Chromosome"/>
</dbReference>
<name>A0A3G9IVW0_9ACTN</name>
<dbReference type="KEGG" id="nbe:Back2_07600"/>
<dbReference type="Pfam" id="PF13794">
    <property type="entry name" value="MiaE_2"/>
    <property type="match status" value="1"/>
</dbReference>